<dbReference type="Gene3D" id="2.130.10.10">
    <property type="entry name" value="YVTN repeat-like/Quinoprotein amine dehydrogenase"/>
    <property type="match status" value="1"/>
</dbReference>
<dbReference type="GO" id="GO:0000462">
    <property type="term" value="P:maturation of SSU-rRNA from tricistronic rRNA transcript (SSU-rRNA, 5.8S rRNA, LSU-rRNA)"/>
    <property type="evidence" value="ECO:0007669"/>
    <property type="project" value="TreeGrafter"/>
</dbReference>
<dbReference type="GO" id="GO:0032040">
    <property type="term" value="C:small-subunit processome"/>
    <property type="evidence" value="ECO:0007669"/>
    <property type="project" value="TreeGrafter"/>
</dbReference>
<dbReference type="PANTHER" id="PTHR14927">
    <property type="entry name" value="NUCLEOLAR PROTEIN 10"/>
    <property type="match status" value="1"/>
</dbReference>
<dbReference type="InterPro" id="IPR036322">
    <property type="entry name" value="WD40_repeat_dom_sf"/>
</dbReference>
<dbReference type="PANTHER" id="PTHR14927:SF0">
    <property type="entry name" value="NUCLEOLAR PROTEIN 10"/>
    <property type="match status" value="1"/>
</dbReference>
<dbReference type="InterPro" id="IPR015943">
    <property type="entry name" value="WD40/YVTN_repeat-like_dom_sf"/>
</dbReference>
<evidence type="ECO:0000256" key="1">
    <source>
        <dbReference type="SAM" id="Phobius"/>
    </source>
</evidence>
<feature type="transmembrane region" description="Helical" evidence="1">
    <location>
        <begin position="225"/>
        <end position="242"/>
    </location>
</feature>
<accession>A0A6G3MET0</accession>
<sequence length="246" mass="28553">MALLLNNRFIEIHSQEGLYYRLRIPKTGNDLLYDHYTCDLNISSQSCNIYRLNLEVGQFYQPYFTDVYNSSVLCMNYEYHFLLAGTEKGVLYAFDPRQYKKICSVNLSENFSQVNNYGISAISFRDSINFGVGFENGIIAMYDIRSNSPIIYKDHMYGDPIKKINFINTINGDYIMSCDKHSLKIYNRQTVKMYTTIEPSSPINDFCLYPNSGLILFANESSQSGIYFLPVFFIFFLLIKVIRLCT</sequence>
<proteinExistence type="predicted"/>
<keyword evidence="1" id="KW-1133">Transmembrane helix</keyword>
<keyword evidence="1" id="KW-0472">Membrane</keyword>
<dbReference type="InterPro" id="IPR040382">
    <property type="entry name" value="NOL10/Enp2"/>
</dbReference>
<evidence type="ECO:0000259" key="2">
    <source>
        <dbReference type="Pfam" id="PF23098"/>
    </source>
</evidence>
<dbReference type="SUPFAM" id="SSF50978">
    <property type="entry name" value="WD40 repeat-like"/>
    <property type="match status" value="1"/>
</dbReference>
<keyword evidence="1" id="KW-0812">Transmembrane</keyword>
<evidence type="ECO:0000313" key="3">
    <source>
        <dbReference type="EMBL" id="NDJ92542.1"/>
    </source>
</evidence>
<protein>
    <submittedName>
        <fullName evidence="3">Nucleolar protein 10 (Trinotate prediction)</fullName>
    </submittedName>
</protein>
<dbReference type="Pfam" id="PF23098">
    <property type="entry name" value="Beta-prop_NOL10_N"/>
    <property type="match status" value="1"/>
</dbReference>
<name>A0A6G3MET0_HENSL</name>
<reference evidence="3" key="1">
    <citation type="submission" date="2018-11" db="EMBL/GenBank/DDBJ databases">
        <title>Henneguya salminicola genome and transcriptome.</title>
        <authorList>
            <person name="Yahalomi D."/>
            <person name="Atkinson S.D."/>
            <person name="Neuhof M."/>
            <person name="Chang E.S."/>
            <person name="Philippe H."/>
            <person name="Cartwright P."/>
            <person name="Bartholomew J.L."/>
            <person name="Huchon D."/>
        </authorList>
    </citation>
    <scope>NUCLEOTIDE SEQUENCE</scope>
    <source>
        <strain evidence="3">Hz1</strain>
        <tissue evidence="3">Whole</tissue>
    </source>
</reference>
<organism evidence="3">
    <name type="scientific">Henneguya salminicola</name>
    <name type="common">Myxosporean</name>
    <dbReference type="NCBI Taxonomy" id="69463"/>
    <lineage>
        <taxon>Eukaryota</taxon>
        <taxon>Metazoa</taxon>
        <taxon>Cnidaria</taxon>
        <taxon>Myxozoa</taxon>
        <taxon>Myxosporea</taxon>
        <taxon>Bivalvulida</taxon>
        <taxon>Platysporina</taxon>
        <taxon>Myxobolidae</taxon>
        <taxon>Henneguya</taxon>
    </lineage>
</organism>
<dbReference type="GO" id="GO:0030686">
    <property type="term" value="C:90S preribosome"/>
    <property type="evidence" value="ECO:0007669"/>
    <property type="project" value="TreeGrafter"/>
</dbReference>
<dbReference type="AlphaFoldDB" id="A0A6G3MET0"/>
<feature type="domain" description="Nucleolar protein 10-like N-terminal" evidence="2">
    <location>
        <begin position="3"/>
        <end position="226"/>
    </location>
</feature>
<dbReference type="EMBL" id="GHBP01000967">
    <property type="protein sequence ID" value="NDJ92542.1"/>
    <property type="molecule type" value="Transcribed_RNA"/>
</dbReference>
<dbReference type="InterPro" id="IPR056551">
    <property type="entry name" value="Beta-prop_NOL10_N"/>
</dbReference>